<evidence type="ECO:0000313" key="2">
    <source>
        <dbReference type="EMBL" id="KAJ1210193.1"/>
    </source>
</evidence>
<comment type="caution">
    <text evidence="2">The sequence shown here is derived from an EMBL/GenBank/DDBJ whole genome shotgun (WGS) entry which is preliminary data.</text>
</comment>
<feature type="compositionally biased region" description="Low complexity" evidence="1">
    <location>
        <begin position="40"/>
        <end position="59"/>
    </location>
</feature>
<dbReference type="AlphaFoldDB" id="A0AAV7W9W5"/>
<proteinExistence type="predicted"/>
<dbReference type="Proteomes" id="UP001066276">
    <property type="component" value="Chromosome 1_2"/>
</dbReference>
<keyword evidence="3" id="KW-1185">Reference proteome</keyword>
<gene>
    <name evidence="2" type="ORF">NDU88_005561</name>
</gene>
<feature type="region of interest" description="Disordered" evidence="1">
    <location>
        <begin position="74"/>
        <end position="95"/>
    </location>
</feature>
<protein>
    <submittedName>
        <fullName evidence="2">Uncharacterized protein</fullName>
    </submittedName>
</protein>
<feature type="region of interest" description="Disordered" evidence="1">
    <location>
        <begin position="1"/>
        <end position="60"/>
    </location>
</feature>
<dbReference type="EMBL" id="JANPWB010000002">
    <property type="protein sequence ID" value="KAJ1210193.1"/>
    <property type="molecule type" value="Genomic_DNA"/>
</dbReference>
<sequence>MQSHGSRALERPHPPPRAARLNQRQPCELQVAQRGKTCRARGAGRPSPGAQPAPSQAQPLERAAALGAQFQIRGQALPRSHRSQRLPSGKLLCQR</sequence>
<name>A0AAV7W9W5_PLEWA</name>
<organism evidence="2 3">
    <name type="scientific">Pleurodeles waltl</name>
    <name type="common">Iberian ribbed newt</name>
    <dbReference type="NCBI Taxonomy" id="8319"/>
    <lineage>
        <taxon>Eukaryota</taxon>
        <taxon>Metazoa</taxon>
        <taxon>Chordata</taxon>
        <taxon>Craniata</taxon>
        <taxon>Vertebrata</taxon>
        <taxon>Euteleostomi</taxon>
        <taxon>Amphibia</taxon>
        <taxon>Batrachia</taxon>
        <taxon>Caudata</taxon>
        <taxon>Salamandroidea</taxon>
        <taxon>Salamandridae</taxon>
        <taxon>Pleurodelinae</taxon>
        <taxon>Pleurodeles</taxon>
    </lineage>
</organism>
<evidence type="ECO:0000313" key="3">
    <source>
        <dbReference type="Proteomes" id="UP001066276"/>
    </source>
</evidence>
<evidence type="ECO:0000256" key="1">
    <source>
        <dbReference type="SAM" id="MobiDB-lite"/>
    </source>
</evidence>
<reference evidence="2" key="1">
    <citation type="journal article" date="2022" name="bioRxiv">
        <title>Sequencing and chromosome-scale assembly of the giantPleurodeles waltlgenome.</title>
        <authorList>
            <person name="Brown T."/>
            <person name="Elewa A."/>
            <person name="Iarovenko S."/>
            <person name="Subramanian E."/>
            <person name="Araus A.J."/>
            <person name="Petzold A."/>
            <person name="Susuki M."/>
            <person name="Suzuki K.-i.T."/>
            <person name="Hayashi T."/>
            <person name="Toyoda A."/>
            <person name="Oliveira C."/>
            <person name="Osipova E."/>
            <person name="Leigh N.D."/>
            <person name="Simon A."/>
            <person name="Yun M.H."/>
        </authorList>
    </citation>
    <scope>NUCLEOTIDE SEQUENCE</scope>
    <source>
        <strain evidence="2">20211129_DDA</strain>
        <tissue evidence="2">Liver</tissue>
    </source>
</reference>
<accession>A0AAV7W9W5</accession>